<dbReference type="PRINTS" id="PR00382">
    <property type="entry name" value="LIPIDTRNSFER"/>
</dbReference>
<dbReference type="GO" id="GO:0008289">
    <property type="term" value="F:lipid binding"/>
    <property type="evidence" value="ECO:0007669"/>
    <property type="project" value="UniProtKB-KW"/>
</dbReference>
<reference evidence="4" key="1">
    <citation type="journal article" date="2013" name="Science">
        <title>The Amborella genome and the evolution of flowering plants.</title>
        <authorList>
            <consortium name="Amborella Genome Project"/>
        </authorList>
    </citation>
    <scope>NUCLEOTIDE SEQUENCE [LARGE SCALE GENOMIC DNA]</scope>
</reference>
<dbReference type="Gene3D" id="1.10.110.10">
    <property type="entry name" value="Plant lipid-transfer and hydrophobic proteins"/>
    <property type="match status" value="1"/>
</dbReference>
<dbReference type="InterPro" id="IPR000528">
    <property type="entry name" value="Plant_nsLTP"/>
</dbReference>
<evidence type="ECO:0000256" key="1">
    <source>
        <dbReference type="RuleBase" id="RU000628"/>
    </source>
</evidence>
<dbReference type="SUPFAM" id="SSF47699">
    <property type="entry name" value="Bifunctional inhibitor/lipid-transfer protein/seed storage 2S albumin"/>
    <property type="match status" value="1"/>
</dbReference>
<comment type="function">
    <text evidence="1">Plant non-specific lipid-transfer proteins transfer phospholipids as well as galactolipids across membranes. May play a role in wax or cutin deposition in the cell walls of expanding epidermal cells and certain secretory tissues.</text>
</comment>
<comment type="similarity">
    <text evidence="1">Belongs to the plant LTP family.</text>
</comment>
<gene>
    <name evidence="3" type="ORF">AMTR_s00162p00083730</name>
</gene>
<dbReference type="PANTHER" id="PTHR33076">
    <property type="entry name" value="NON-SPECIFIC LIPID-TRANSFER PROTEIN 2-RELATED"/>
    <property type="match status" value="1"/>
</dbReference>
<dbReference type="AlphaFoldDB" id="W1PNJ0"/>
<dbReference type="EMBL" id="KI392984">
    <property type="protein sequence ID" value="ERN09369.1"/>
    <property type="molecule type" value="Genomic_DNA"/>
</dbReference>
<proteinExistence type="inferred from homology"/>
<keyword evidence="1" id="KW-0446">Lipid-binding</keyword>
<protein>
    <recommendedName>
        <fullName evidence="1">Non-specific lipid-transfer protein</fullName>
    </recommendedName>
</protein>
<dbReference type="HOGENOM" id="CLU_128423_2_5_1"/>
<dbReference type="OMA" id="RQVACEC"/>
<evidence type="ECO:0000313" key="4">
    <source>
        <dbReference type="Proteomes" id="UP000017836"/>
    </source>
</evidence>
<feature type="domain" description="Bifunctional inhibitor/plant lipid transfer protein/seed storage helical" evidence="2">
    <location>
        <begin position="7"/>
        <end position="84"/>
    </location>
</feature>
<name>W1PNJ0_AMBTC</name>
<dbReference type="InterPro" id="IPR036312">
    <property type="entry name" value="Bifun_inhib/LTP/seed_sf"/>
</dbReference>
<accession>W1PNJ0</accession>
<dbReference type="GO" id="GO:0006869">
    <property type="term" value="P:lipid transport"/>
    <property type="evidence" value="ECO:0007669"/>
    <property type="project" value="InterPro"/>
</dbReference>
<dbReference type="Pfam" id="PF00234">
    <property type="entry name" value="Tryp_alpha_amyl"/>
    <property type="match status" value="1"/>
</dbReference>
<evidence type="ECO:0000259" key="2">
    <source>
        <dbReference type="SMART" id="SM00499"/>
    </source>
</evidence>
<dbReference type="Proteomes" id="UP000017836">
    <property type="component" value="Unassembled WGS sequence"/>
</dbReference>
<dbReference type="InterPro" id="IPR016140">
    <property type="entry name" value="Bifunc_inhib/LTP/seed_store"/>
</dbReference>
<dbReference type="Gramene" id="ERN09369">
    <property type="protein sequence ID" value="ERN09369"/>
    <property type="gene ID" value="AMTR_s00162p00083730"/>
</dbReference>
<dbReference type="SMART" id="SM00499">
    <property type="entry name" value="AAI"/>
    <property type="match status" value="1"/>
</dbReference>
<keyword evidence="1" id="KW-0813">Transport</keyword>
<keyword evidence="4" id="KW-1185">Reference proteome</keyword>
<sequence>MENIGPCVNYLVIKNGTGTPSTDCCTGVKNLKGMANTTENRRAICNCLENEAAKIPQIDPQAVKMLPEKCRVTLGFPISLNTTCSSIQ</sequence>
<dbReference type="CDD" id="cd01960">
    <property type="entry name" value="nsLTP1"/>
    <property type="match status" value="1"/>
</dbReference>
<dbReference type="STRING" id="13333.W1PNJ0"/>
<organism evidence="3 4">
    <name type="scientific">Amborella trichopoda</name>
    <dbReference type="NCBI Taxonomy" id="13333"/>
    <lineage>
        <taxon>Eukaryota</taxon>
        <taxon>Viridiplantae</taxon>
        <taxon>Streptophyta</taxon>
        <taxon>Embryophyta</taxon>
        <taxon>Tracheophyta</taxon>
        <taxon>Spermatophyta</taxon>
        <taxon>Magnoliopsida</taxon>
        <taxon>Amborellales</taxon>
        <taxon>Amborellaceae</taxon>
        <taxon>Amborella</taxon>
    </lineage>
</organism>
<evidence type="ECO:0000313" key="3">
    <source>
        <dbReference type="EMBL" id="ERN09369.1"/>
    </source>
</evidence>